<proteinExistence type="predicted"/>
<dbReference type="Gene3D" id="1.10.10.60">
    <property type="entry name" value="Homeodomain-like"/>
    <property type="match status" value="1"/>
</dbReference>
<sequence length="237" mass="25677">MVESPQAARAESTWRRPQGRSGPARDPGRDRRIIEAALEILIDEGFGGLTMEKVAVRARVGKPTVYRRWASVHDLVAEAFEASGAAQLPEPVTLGPGRLRDELVRTLSVATACAPPGTPDARVVAAMVETGRRHPEVTRSAQRRYFAALHESIMQVWQTAADRGDAARLPRPAVGEYDGGYPVEIQAVVSLLTFWDLAHGSLARQADVERAVDAILLPLMAPPAQPRTAAEAAPKQR</sequence>
<dbReference type="Gene3D" id="1.10.357.10">
    <property type="entry name" value="Tetracycline Repressor, domain 2"/>
    <property type="match status" value="1"/>
</dbReference>
<dbReference type="SUPFAM" id="SSF46689">
    <property type="entry name" value="Homeodomain-like"/>
    <property type="match status" value="1"/>
</dbReference>
<accession>A0A6G4X2Q4</accession>
<feature type="domain" description="HTH tetR-type" evidence="4">
    <location>
        <begin position="27"/>
        <end position="87"/>
    </location>
</feature>
<dbReference type="InterPro" id="IPR001647">
    <property type="entry name" value="HTH_TetR"/>
</dbReference>
<evidence type="ECO:0000313" key="6">
    <source>
        <dbReference type="Proteomes" id="UP000477722"/>
    </source>
</evidence>
<protein>
    <submittedName>
        <fullName evidence="5">TetR/AcrR family transcriptional regulator</fullName>
    </submittedName>
</protein>
<dbReference type="PANTHER" id="PTHR30055:SF148">
    <property type="entry name" value="TETR-FAMILY TRANSCRIPTIONAL REGULATOR"/>
    <property type="match status" value="1"/>
</dbReference>
<organism evidence="5 6">
    <name type="scientific">Streptomyces boncukensis</name>
    <dbReference type="NCBI Taxonomy" id="2711219"/>
    <lineage>
        <taxon>Bacteria</taxon>
        <taxon>Bacillati</taxon>
        <taxon>Actinomycetota</taxon>
        <taxon>Actinomycetes</taxon>
        <taxon>Kitasatosporales</taxon>
        <taxon>Streptomycetaceae</taxon>
        <taxon>Streptomyces</taxon>
    </lineage>
</organism>
<evidence type="ECO:0000313" key="5">
    <source>
        <dbReference type="EMBL" id="NGO71785.1"/>
    </source>
</evidence>
<dbReference type="PROSITE" id="PS50977">
    <property type="entry name" value="HTH_TETR_2"/>
    <property type="match status" value="1"/>
</dbReference>
<dbReference type="PANTHER" id="PTHR30055">
    <property type="entry name" value="HTH-TYPE TRANSCRIPTIONAL REGULATOR RUTR"/>
    <property type="match status" value="1"/>
</dbReference>
<dbReference type="InterPro" id="IPR009057">
    <property type="entry name" value="Homeodomain-like_sf"/>
</dbReference>
<gene>
    <name evidence="5" type="ORF">G5C65_26220</name>
</gene>
<evidence type="ECO:0000256" key="2">
    <source>
        <dbReference type="PROSITE-ProRule" id="PRU00335"/>
    </source>
</evidence>
<dbReference type="EMBL" id="JAAKZZ010000352">
    <property type="protein sequence ID" value="NGO71785.1"/>
    <property type="molecule type" value="Genomic_DNA"/>
</dbReference>
<keyword evidence="6" id="KW-1185">Reference proteome</keyword>
<dbReference type="GO" id="GO:0003700">
    <property type="term" value="F:DNA-binding transcription factor activity"/>
    <property type="evidence" value="ECO:0007669"/>
    <property type="project" value="TreeGrafter"/>
</dbReference>
<dbReference type="GO" id="GO:0000976">
    <property type="term" value="F:transcription cis-regulatory region binding"/>
    <property type="evidence" value="ECO:0007669"/>
    <property type="project" value="TreeGrafter"/>
</dbReference>
<reference evidence="5 6" key="1">
    <citation type="submission" date="2020-02" db="EMBL/GenBank/DDBJ databases">
        <title>Whole-genome analyses of novel actinobacteria.</title>
        <authorList>
            <person name="Sahin N."/>
            <person name="Tatar D."/>
        </authorList>
    </citation>
    <scope>NUCLEOTIDE SEQUENCE [LARGE SCALE GENOMIC DNA]</scope>
    <source>
        <strain evidence="5 6">SB3404</strain>
    </source>
</reference>
<evidence type="ECO:0000259" key="4">
    <source>
        <dbReference type="PROSITE" id="PS50977"/>
    </source>
</evidence>
<dbReference type="Pfam" id="PF00440">
    <property type="entry name" value="TetR_N"/>
    <property type="match status" value="1"/>
</dbReference>
<comment type="caution">
    <text evidence="5">The sequence shown here is derived from an EMBL/GenBank/DDBJ whole genome shotgun (WGS) entry which is preliminary data.</text>
</comment>
<dbReference type="InterPro" id="IPR050109">
    <property type="entry name" value="HTH-type_TetR-like_transc_reg"/>
</dbReference>
<dbReference type="AlphaFoldDB" id="A0A6G4X2Q4"/>
<name>A0A6G4X2Q4_9ACTN</name>
<evidence type="ECO:0000256" key="3">
    <source>
        <dbReference type="SAM" id="MobiDB-lite"/>
    </source>
</evidence>
<feature type="DNA-binding region" description="H-T-H motif" evidence="2">
    <location>
        <begin position="50"/>
        <end position="69"/>
    </location>
</feature>
<dbReference type="RefSeq" id="WP_165301412.1">
    <property type="nucleotide sequence ID" value="NZ_JAAKZZ010000352.1"/>
</dbReference>
<dbReference type="PRINTS" id="PR00455">
    <property type="entry name" value="HTHTETR"/>
</dbReference>
<keyword evidence="1 2" id="KW-0238">DNA-binding</keyword>
<evidence type="ECO:0000256" key="1">
    <source>
        <dbReference type="ARBA" id="ARBA00023125"/>
    </source>
</evidence>
<dbReference type="Proteomes" id="UP000477722">
    <property type="component" value="Unassembled WGS sequence"/>
</dbReference>
<feature type="region of interest" description="Disordered" evidence="3">
    <location>
        <begin position="1"/>
        <end position="29"/>
    </location>
</feature>